<evidence type="ECO:0000256" key="1">
    <source>
        <dbReference type="SAM" id="SignalP"/>
    </source>
</evidence>
<sequence>MCVCVCVCVCVMMETAEAAAGTQIREIPGSAANKNESRSQPWELAVQAANRIPGTHPGGLSCLCPITVARICNPISWPACHYVSQLSRDRVESCLSVHSNAAGGTGGQQVIHQNLFCNAPEPAVYIGQDKDYRGKWGRRQGGLGRDSTVWTTGC</sequence>
<protein>
    <recommendedName>
        <fullName evidence="4">Secreted protein</fullName>
    </recommendedName>
</protein>
<evidence type="ECO:0000313" key="2">
    <source>
        <dbReference type="EMBL" id="KAF6335400.1"/>
    </source>
</evidence>
<organism evidence="2 3">
    <name type="scientific">Pipistrellus kuhlii</name>
    <name type="common">Kuhl's pipistrelle</name>
    <dbReference type="NCBI Taxonomy" id="59472"/>
    <lineage>
        <taxon>Eukaryota</taxon>
        <taxon>Metazoa</taxon>
        <taxon>Chordata</taxon>
        <taxon>Craniata</taxon>
        <taxon>Vertebrata</taxon>
        <taxon>Euteleostomi</taxon>
        <taxon>Mammalia</taxon>
        <taxon>Eutheria</taxon>
        <taxon>Laurasiatheria</taxon>
        <taxon>Chiroptera</taxon>
        <taxon>Yangochiroptera</taxon>
        <taxon>Vespertilionidae</taxon>
        <taxon>Pipistrellus</taxon>
    </lineage>
</organism>
<comment type="caution">
    <text evidence="2">The sequence shown here is derived from an EMBL/GenBank/DDBJ whole genome shotgun (WGS) entry which is preliminary data.</text>
</comment>
<dbReference type="AlphaFoldDB" id="A0A7J7WE04"/>
<keyword evidence="1" id="KW-0732">Signal</keyword>
<keyword evidence="3" id="KW-1185">Reference proteome</keyword>
<proteinExistence type="predicted"/>
<dbReference type="EMBL" id="JACAGB010000011">
    <property type="protein sequence ID" value="KAF6335400.1"/>
    <property type="molecule type" value="Genomic_DNA"/>
</dbReference>
<reference evidence="2 3" key="1">
    <citation type="journal article" date="2020" name="Nature">
        <title>Six reference-quality genomes reveal evolution of bat adaptations.</title>
        <authorList>
            <person name="Jebb D."/>
            <person name="Huang Z."/>
            <person name="Pippel M."/>
            <person name="Hughes G.M."/>
            <person name="Lavrichenko K."/>
            <person name="Devanna P."/>
            <person name="Winkler S."/>
            <person name="Jermiin L.S."/>
            <person name="Skirmuntt E.C."/>
            <person name="Katzourakis A."/>
            <person name="Burkitt-Gray L."/>
            <person name="Ray D.A."/>
            <person name="Sullivan K.A.M."/>
            <person name="Roscito J.G."/>
            <person name="Kirilenko B.M."/>
            <person name="Davalos L.M."/>
            <person name="Corthals A.P."/>
            <person name="Power M.L."/>
            <person name="Jones G."/>
            <person name="Ransome R.D."/>
            <person name="Dechmann D.K.N."/>
            <person name="Locatelli A.G."/>
            <person name="Puechmaille S.J."/>
            <person name="Fedrigo O."/>
            <person name="Jarvis E.D."/>
            <person name="Hiller M."/>
            <person name="Vernes S.C."/>
            <person name="Myers E.W."/>
            <person name="Teeling E.C."/>
        </authorList>
    </citation>
    <scope>NUCLEOTIDE SEQUENCE [LARGE SCALE GENOMIC DNA]</scope>
    <source>
        <strain evidence="2">MPipKuh1</strain>
        <tissue evidence="2">Flight muscle</tissue>
    </source>
</reference>
<feature type="chain" id="PRO_5029904357" description="Secreted protein" evidence="1">
    <location>
        <begin position="19"/>
        <end position="154"/>
    </location>
</feature>
<feature type="signal peptide" evidence="1">
    <location>
        <begin position="1"/>
        <end position="18"/>
    </location>
</feature>
<dbReference type="Proteomes" id="UP000558488">
    <property type="component" value="Unassembled WGS sequence"/>
</dbReference>
<name>A0A7J7WE04_PIPKU</name>
<evidence type="ECO:0008006" key="4">
    <source>
        <dbReference type="Google" id="ProtNLM"/>
    </source>
</evidence>
<gene>
    <name evidence="2" type="ORF">mPipKuh1_008083</name>
</gene>
<accession>A0A7J7WE04</accession>
<evidence type="ECO:0000313" key="3">
    <source>
        <dbReference type="Proteomes" id="UP000558488"/>
    </source>
</evidence>